<dbReference type="Proteomes" id="UP001195769">
    <property type="component" value="Unassembled WGS sequence"/>
</dbReference>
<evidence type="ECO:0000256" key="2">
    <source>
        <dbReference type="SAM" id="Phobius"/>
    </source>
</evidence>
<name>A0AAD4E1R7_9AGAM</name>
<protein>
    <submittedName>
        <fullName evidence="3">Uncharacterized protein</fullName>
    </submittedName>
</protein>
<evidence type="ECO:0000256" key="1">
    <source>
        <dbReference type="SAM" id="MobiDB-lite"/>
    </source>
</evidence>
<dbReference type="AlphaFoldDB" id="A0AAD4E1R7"/>
<keyword evidence="4" id="KW-1185">Reference proteome</keyword>
<dbReference type="EMBL" id="JABBWK010000042">
    <property type="protein sequence ID" value="KAG1898027.1"/>
    <property type="molecule type" value="Genomic_DNA"/>
</dbReference>
<dbReference type="GeneID" id="64671499"/>
<keyword evidence="2" id="KW-0472">Membrane</keyword>
<feature type="region of interest" description="Disordered" evidence="1">
    <location>
        <begin position="1"/>
        <end position="24"/>
    </location>
</feature>
<comment type="caution">
    <text evidence="3">The sequence shown here is derived from an EMBL/GenBank/DDBJ whole genome shotgun (WGS) entry which is preliminary data.</text>
</comment>
<feature type="compositionally biased region" description="Low complexity" evidence="1">
    <location>
        <begin position="1"/>
        <end position="15"/>
    </location>
</feature>
<feature type="transmembrane region" description="Helical" evidence="2">
    <location>
        <begin position="126"/>
        <end position="148"/>
    </location>
</feature>
<accession>A0AAD4E1R7</accession>
<evidence type="ECO:0000313" key="3">
    <source>
        <dbReference type="EMBL" id="KAG1898027.1"/>
    </source>
</evidence>
<sequence>MSVSPTTPRSSSQTPQGLPDMPKHWKVPEDDGTLLSSIRILAFRVLCLVSIARPSLGVHCWLSKNDEKEWGKHRKMVCVFAWDLTVIAVYESCDREWTLKALTSARVASVLHVPAPMITGLTSGVWFIRLIVYLEVACWIWIPIGVVAMKVENHEDREAKAKLSRVKVEAPPKFEGMRMQFERKALQLGRKEGSKEKSHIGDEKPETGKKARFLIVQPQYIVASESLFHLHEVTTMQIRSGHMSQHADRIASSREEAHGDDSILHLRMESLSLDAITII</sequence>
<reference evidence="3" key="1">
    <citation type="journal article" date="2020" name="New Phytol.">
        <title>Comparative genomics reveals dynamic genome evolution in host specialist ectomycorrhizal fungi.</title>
        <authorList>
            <person name="Lofgren L.A."/>
            <person name="Nguyen N.H."/>
            <person name="Vilgalys R."/>
            <person name="Ruytinx J."/>
            <person name="Liao H.L."/>
            <person name="Branco S."/>
            <person name="Kuo A."/>
            <person name="LaButti K."/>
            <person name="Lipzen A."/>
            <person name="Andreopoulos W."/>
            <person name="Pangilinan J."/>
            <person name="Riley R."/>
            <person name="Hundley H."/>
            <person name="Na H."/>
            <person name="Barry K."/>
            <person name="Grigoriev I.V."/>
            <person name="Stajich J.E."/>
            <person name="Kennedy P.G."/>
        </authorList>
    </citation>
    <scope>NUCLEOTIDE SEQUENCE</scope>
    <source>
        <strain evidence="3">FC203</strain>
    </source>
</reference>
<keyword evidence="2" id="KW-1133">Transmembrane helix</keyword>
<evidence type="ECO:0000313" key="4">
    <source>
        <dbReference type="Proteomes" id="UP001195769"/>
    </source>
</evidence>
<gene>
    <name evidence="3" type="ORF">F5891DRAFT_982210</name>
</gene>
<proteinExistence type="predicted"/>
<organism evidence="3 4">
    <name type="scientific">Suillus fuscotomentosus</name>
    <dbReference type="NCBI Taxonomy" id="1912939"/>
    <lineage>
        <taxon>Eukaryota</taxon>
        <taxon>Fungi</taxon>
        <taxon>Dikarya</taxon>
        <taxon>Basidiomycota</taxon>
        <taxon>Agaricomycotina</taxon>
        <taxon>Agaricomycetes</taxon>
        <taxon>Agaricomycetidae</taxon>
        <taxon>Boletales</taxon>
        <taxon>Suillineae</taxon>
        <taxon>Suillaceae</taxon>
        <taxon>Suillus</taxon>
    </lineage>
</organism>
<dbReference type="RefSeq" id="XP_041223603.1">
    <property type="nucleotide sequence ID" value="XM_041377201.1"/>
</dbReference>
<keyword evidence="2" id="KW-0812">Transmembrane</keyword>